<gene>
    <name evidence="2" type="ORF">J2S02_000274</name>
</gene>
<dbReference type="PANTHER" id="PTHR12110">
    <property type="entry name" value="HYDROXYPYRUVATE ISOMERASE"/>
    <property type="match status" value="1"/>
</dbReference>
<sequence length="274" mass="29857">MMKLGVNSVLFKDFDFATAARQIALSGYDGVEISAIKGMCEHLELDRWKEQADDIRSIATENRLEILSMEVASLDEERLIKAFEAGAELGIPIINVGPGGKSGVEGDLQQSIDTLNRLTKIAETYGVTLCVKAHVGNAIYNTPTTLQAMREISSPAFGIDMDPSHIYRGNENPEEEITRVIERVKHIHIRDCKGRTKGPGEIQNQACGRGDINLFGYCKALVDANYSGPVVLEVIGANQHSLADVSIVAAESYGYLNACLKILGAREENFAEKG</sequence>
<dbReference type="RefSeq" id="WP_095298631.1">
    <property type="nucleotide sequence ID" value="NZ_CADEPK010000298.1"/>
</dbReference>
<keyword evidence="2" id="KW-0413">Isomerase</keyword>
<dbReference type="Pfam" id="PF01261">
    <property type="entry name" value="AP_endonuc_2"/>
    <property type="match status" value="1"/>
</dbReference>
<evidence type="ECO:0000259" key="1">
    <source>
        <dbReference type="Pfam" id="PF01261"/>
    </source>
</evidence>
<evidence type="ECO:0000313" key="3">
    <source>
        <dbReference type="Proteomes" id="UP001232245"/>
    </source>
</evidence>
<comment type="caution">
    <text evidence="2">The sequence shown here is derived from an EMBL/GenBank/DDBJ whole genome shotgun (WGS) entry which is preliminary data.</text>
</comment>
<protein>
    <submittedName>
        <fullName evidence="2">Sugar phosphate isomerase/epimerase</fullName>
    </submittedName>
</protein>
<dbReference type="InterPro" id="IPR036237">
    <property type="entry name" value="Xyl_isomerase-like_sf"/>
</dbReference>
<dbReference type="InterPro" id="IPR013022">
    <property type="entry name" value="Xyl_isomerase-like_TIM-brl"/>
</dbReference>
<dbReference type="Proteomes" id="UP001232245">
    <property type="component" value="Unassembled WGS sequence"/>
</dbReference>
<dbReference type="GO" id="GO:0016853">
    <property type="term" value="F:isomerase activity"/>
    <property type="evidence" value="ECO:0007669"/>
    <property type="project" value="UniProtKB-KW"/>
</dbReference>
<reference evidence="2 3" key="1">
    <citation type="submission" date="2023-07" db="EMBL/GenBank/DDBJ databases">
        <title>Genomic Encyclopedia of Type Strains, Phase IV (KMG-IV): sequencing the most valuable type-strain genomes for metagenomic binning, comparative biology and taxonomic classification.</title>
        <authorList>
            <person name="Goeker M."/>
        </authorList>
    </citation>
    <scope>NUCLEOTIDE SEQUENCE [LARGE SCALE GENOMIC DNA]</scope>
    <source>
        <strain evidence="2 3">DSM 17723</strain>
    </source>
</reference>
<dbReference type="EMBL" id="JAUSTZ010000001">
    <property type="protein sequence ID" value="MDQ0223952.1"/>
    <property type="molecule type" value="Genomic_DNA"/>
</dbReference>
<evidence type="ECO:0000313" key="2">
    <source>
        <dbReference type="EMBL" id="MDQ0223952.1"/>
    </source>
</evidence>
<dbReference type="Gene3D" id="3.20.20.150">
    <property type="entry name" value="Divalent-metal-dependent TIM barrel enzymes"/>
    <property type="match status" value="1"/>
</dbReference>
<dbReference type="InterPro" id="IPR050312">
    <property type="entry name" value="IolE/XylAMocC-like"/>
</dbReference>
<organism evidence="2 3">
    <name type="scientific">Metabacillus niabensis</name>
    <dbReference type="NCBI Taxonomy" id="324854"/>
    <lineage>
        <taxon>Bacteria</taxon>
        <taxon>Bacillati</taxon>
        <taxon>Bacillota</taxon>
        <taxon>Bacilli</taxon>
        <taxon>Bacillales</taxon>
        <taxon>Bacillaceae</taxon>
        <taxon>Metabacillus</taxon>
    </lineage>
</organism>
<dbReference type="SUPFAM" id="SSF51658">
    <property type="entry name" value="Xylose isomerase-like"/>
    <property type="match status" value="1"/>
</dbReference>
<proteinExistence type="predicted"/>
<feature type="domain" description="Xylose isomerase-like TIM barrel" evidence="1">
    <location>
        <begin position="22"/>
        <end position="238"/>
    </location>
</feature>
<accession>A0ABT9YVJ7</accession>
<keyword evidence="3" id="KW-1185">Reference proteome</keyword>
<name>A0ABT9YVJ7_9BACI</name>